<feature type="region of interest" description="Disordered" evidence="1">
    <location>
        <begin position="260"/>
        <end position="291"/>
    </location>
</feature>
<reference evidence="3" key="1">
    <citation type="submission" date="2020-04" db="EMBL/GenBank/DDBJ databases">
        <title>Analysis of mating type loci in Filobasidium floriforme.</title>
        <authorList>
            <person name="Nowrousian M."/>
        </authorList>
    </citation>
    <scope>NUCLEOTIDE SEQUENCE</scope>
    <source>
        <strain evidence="3">CBS 6242</strain>
    </source>
</reference>
<sequence length="552" mass="60428">MSSQESDLYPDEGDDLVMAFLEQEAEVEAQCQGQDQAKRGSQSGKTMKRARTRSASPEPDMINPHTMGLKVEGKVDTEAPDSRSKKRRMERSPSIEVLEVRTTSTSTRKSKAQIKEKEKKPTIKREQPPPSSSHPSSSSSSSAPIIILEPPIAWPPGKMTSAEGIKQAHTVHRKYLAASSSSGPSPSSVVSSSSCLAAVPTGMKKSMGDPSSTWISRTRTQIKHEQPPQSQNYQYQPTMVKIHPSMTGESSQTTLTPQLDEFDEDENNPSAIHKPLNRSKSKSKVKKEEQEEDFVVTRDSKGNLTEKARRALDKKLLESLGREENAITNSDLYSRTQHIISAASGHQVSNRGGAKYSISGKDYNTSRNQKLKQQFTAAVVKPGDDTGAGSENAVGADSGGKAVKETFVVQSRIFDGLTMWLNGYSGNKITDMELKKLIAVHGGTISMNEGSRITHVLVSERISGTKAEKFLKGATKAYTKNGKKKVVLVDCESGRSYCCFAFFGYNSFLVHYADAMYGKRFAGVLDSVKQGRRLGESAYNVIENEVSAVVQR</sequence>
<evidence type="ECO:0000256" key="1">
    <source>
        <dbReference type="SAM" id="MobiDB-lite"/>
    </source>
</evidence>
<feature type="compositionally biased region" description="Basic residues" evidence="1">
    <location>
        <begin position="275"/>
        <end position="285"/>
    </location>
</feature>
<evidence type="ECO:0000313" key="4">
    <source>
        <dbReference type="Proteomes" id="UP000812966"/>
    </source>
</evidence>
<dbReference type="InterPro" id="IPR036420">
    <property type="entry name" value="BRCT_dom_sf"/>
</dbReference>
<organism evidence="3 4">
    <name type="scientific">Filobasidium floriforme</name>
    <dbReference type="NCBI Taxonomy" id="5210"/>
    <lineage>
        <taxon>Eukaryota</taxon>
        <taxon>Fungi</taxon>
        <taxon>Dikarya</taxon>
        <taxon>Basidiomycota</taxon>
        <taxon>Agaricomycotina</taxon>
        <taxon>Tremellomycetes</taxon>
        <taxon>Filobasidiales</taxon>
        <taxon>Filobasidiaceae</taxon>
        <taxon>Filobasidium</taxon>
    </lineage>
</organism>
<dbReference type="SUPFAM" id="SSF52113">
    <property type="entry name" value="BRCT domain"/>
    <property type="match status" value="1"/>
</dbReference>
<dbReference type="OrthoDB" id="427711at2759"/>
<dbReference type="PROSITE" id="PS50172">
    <property type="entry name" value="BRCT"/>
    <property type="match status" value="1"/>
</dbReference>
<feature type="compositionally biased region" description="Basic and acidic residues" evidence="1">
    <location>
        <begin position="113"/>
        <end position="127"/>
    </location>
</feature>
<feature type="compositionally biased region" description="Polar residues" evidence="1">
    <location>
        <begin position="209"/>
        <end position="219"/>
    </location>
</feature>
<proteinExistence type="predicted"/>
<dbReference type="InterPro" id="IPR001357">
    <property type="entry name" value="BRCT_dom"/>
</dbReference>
<feature type="compositionally biased region" description="Polar residues" evidence="1">
    <location>
        <begin position="31"/>
        <end position="45"/>
    </location>
</feature>
<evidence type="ECO:0000259" key="2">
    <source>
        <dbReference type="PROSITE" id="PS50172"/>
    </source>
</evidence>
<evidence type="ECO:0000313" key="3">
    <source>
        <dbReference type="EMBL" id="KAG7529769.1"/>
    </source>
</evidence>
<feature type="compositionally biased region" description="Low complexity" evidence="1">
    <location>
        <begin position="133"/>
        <end position="151"/>
    </location>
</feature>
<comment type="caution">
    <text evidence="3">The sequence shown here is derived from an EMBL/GenBank/DDBJ whole genome shotgun (WGS) entry which is preliminary data.</text>
</comment>
<feature type="compositionally biased region" description="Low complexity" evidence="1">
    <location>
        <begin position="179"/>
        <end position="194"/>
    </location>
</feature>
<dbReference type="EMBL" id="JABELV010000136">
    <property type="protein sequence ID" value="KAG7529769.1"/>
    <property type="molecule type" value="Genomic_DNA"/>
</dbReference>
<dbReference type="Gene3D" id="3.40.50.10190">
    <property type="entry name" value="BRCT domain"/>
    <property type="match status" value="1"/>
</dbReference>
<name>A0A8K0JH07_9TREE</name>
<protein>
    <recommendedName>
        <fullName evidence="2">BRCT domain-containing protein</fullName>
    </recommendedName>
</protein>
<feature type="domain" description="BRCT" evidence="2">
    <location>
        <begin position="409"/>
        <end position="460"/>
    </location>
</feature>
<accession>A0A8K0JH07</accession>
<keyword evidence="4" id="KW-1185">Reference proteome</keyword>
<dbReference type="Proteomes" id="UP000812966">
    <property type="component" value="Unassembled WGS sequence"/>
</dbReference>
<gene>
    <name evidence="3" type="ORF">FFLO_05409</name>
</gene>
<dbReference type="AlphaFoldDB" id="A0A8K0JH07"/>
<feature type="compositionally biased region" description="Basic and acidic residues" evidence="1">
    <location>
        <begin position="71"/>
        <end position="83"/>
    </location>
</feature>
<feature type="region of interest" description="Disordered" evidence="1">
    <location>
        <begin position="27"/>
        <end position="235"/>
    </location>
</feature>